<name>A0A655E571_MYCTX</name>
<gene>
    <name evidence="1" type="ORF">ERS007661_02953</name>
</gene>
<keyword evidence="1" id="KW-0378">Hydrolase</keyword>
<sequence length="81" mass="8729">MIAVAVHAYLADITSSNYLALDACSYRGLTDHLAEHDVTGGATYDALVGFTAKAAGAKLLTRDLRAVETYERLRVEVELVT</sequence>
<dbReference type="EMBL" id="CQQC01001166">
    <property type="protein sequence ID" value="CNV70258.1"/>
    <property type="molecule type" value="Genomic_DNA"/>
</dbReference>
<organism evidence="1 2">
    <name type="scientific">Mycobacterium tuberculosis</name>
    <dbReference type="NCBI Taxonomy" id="1773"/>
    <lineage>
        <taxon>Bacteria</taxon>
        <taxon>Bacillati</taxon>
        <taxon>Actinomycetota</taxon>
        <taxon>Actinomycetes</taxon>
        <taxon>Mycobacteriales</taxon>
        <taxon>Mycobacteriaceae</taxon>
        <taxon>Mycobacterium</taxon>
        <taxon>Mycobacterium tuberculosis complex</taxon>
    </lineage>
</organism>
<dbReference type="AlphaFoldDB" id="A0A655E571"/>
<dbReference type="GO" id="GO:0016787">
    <property type="term" value="F:hydrolase activity"/>
    <property type="evidence" value="ECO:0007669"/>
    <property type="project" value="UniProtKB-KW"/>
</dbReference>
<evidence type="ECO:0000313" key="1">
    <source>
        <dbReference type="EMBL" id="CNV70258.1"/>
    </source>
</evidence>
<accession>A0A655E571</accession>
<protein>
    <submittedName>
        <fullName evidence="1">Conserved protein of uncharacterized function with PIN domain, possible toxin</fullName>
        <ecNumber evidence="1">3.1.-.-</ecNumber>
    </submittedName>
</protein>
<dbReference type="SUPFAM" id="SSF88723">
    <property type="entry name" value="PIN domain-like"/>
    <property type="match status" value="1"/>
</dbReference>
<dbReference type="Proteomes" id="UP000039217">
    <property type="component" value="Unassembled WGS sequence"/>
</dbReference>
<dbReference type="EC" id="3.1.-.-" evidence="1"/>
<reference evidence="1 2" key="1">
    <citation type="submission" date="2015-03" db="EMBL/GenBank/DDBJ databases">
        <authorList>
            <consortium name="Pathogen Informatics"/>
        </authorList>
    </citation>
    <scope>NUCLEOTIDE SEQUENCE [LARGE SCALE GENOMIC DNA]</scope>
    <source>
        <strain evidence="1 2">D00501624</strain>
    </source>
</reference>
<dbReference type="InterPro" id="IPR029060">
    <property type="entry name" value="PIN-like_dom_sf"/>
</dbReference>
<evidence type="ECO:0000313" key="2">
    <source>
        <dbReference type="Proteomes" id="UP000039217"/>
    </source>
</evidence>
<proteinExistence type="predicted"/>